<reference evidence="3 4" key="1">
    <citation type="journal article" date="2015" name="Sci. Rep.">
        <title>Genome of the facultative scuticociliatosis pathogen Pseudocohnilembus persalinus provides insight into its virulence through horizontal gene transfer.</title>
        <authorList>
            <person name="Xiong J."/>
            <person name="Wang G."/>
            <person name="Cheng J."/>
            <person name="Tian M."/>
            <person name="Pan X."/>
            <person name="Warren A."/>
            <person name="Jiang C."/>
            <person name="Yuan D."/>
            <person name="Miao W."/>
        </authorList>
    </citation>
    <scope>NUCLEOTIDE SEQUENCE [LARGE SCALE GENOMIC DNA]</scope>
    <source>
        <strain evidence="3">36N120E</strain>
    </source>
</reference>
<keyword evidence="4" id="KW-1185">Reference proteome</keyword>
<dbReference type="Pfam" id="PF01214">
    <property type="entry name" value="CK_II_beta"/>
    <property type="match status" value="1"/>
</dbReference>
<dbReference type="PANTHER" id="PTHR11740:SF0">
    <property type="entry name" value="CASEIN KINASE II SUBUNIT BETA"/>
    <property type="match status" value="1"/>
</dbReference>
<dbReference type="FunFam" id="2.20.25.20:FF:000001">
    <property type="entry name" value="Casein kinase II subunit beta"/>
    <property type="match status" value="1"/>
</dbReference>
<comment type="similarity">
    <text evidence="1 2">Belongs to the casein kinase 2 subunit beta family.</text>
</comment>
<dbReference type="PANTHER" id="PTHR11740">
    <property type="entry name" value="CASEIN KINASE II SUBUNIT BETA"/>
    <property type="match status" value="1"/>
</dbReference>
<dbReference type="GO" id="GO:0005737">
    <property type="term" value="C:cytoplasm"/>
    <property type="evidence" value="ECO:0007669"/>
    <property type="project" value="TreeGrafter"/>
</dbReference>
<dbReference type="AlphaFoldDB" id="A0A0V0QUH9"/>
<proteinExistence type="inferred from homology"/>
<dbReference type="OMA" id="FPEMFLM"/>
<gene>
    <name evidence="3" type="ORF">PPERSA_09772</name>
</gene>
<keyword evidence="3" id="KW-0808">Transferase</keyword>
<dbReference type="PRINTS" id="PR00472">
    <property type="entry name" value="CASNKINASEII"/>
</dbReference>
<dbReference type="GO" id="GO:0019887">
    <property type="term" value="F:protein kinase regulator activity"/>
    <property type="evidence" value="ECO:0007669"/>
    <property type="project" value="InterPro"/>
</dbReference>
<dbReference type="OrthoDB" id="3971593at2759"/>
<evidence type="ECO:0000313" key="3">
    <source>
        <dbReference type="EMBL" id="KRX05632.1"/>
    </source>
</evidence>
<dbReference type="InterPro" id="IPR035991">
    <property type="entry name" value="Casein_kinase_II_beta-like"/>
</dbReference>
<evidence type="ECO:0000256" key="1">
    <source>
        <dbReference type="ARBA" id="ARBA00006941"/>
    </source>
</evidence>
<keyword evidence="3" id="KW-0418">Kinase</keyword>
<dbReference type="Proteomes" id="UP000054937">
    <property type="component" value="Unassembled WGS sequence"/>
</dbReference>
<dbReference type="GO" id="GO:0005956">
    <property type="term" value="C:protein kinase CK2 complex"/>
    <property type="evidence" value="ECO:0007669"/>
    <property type="project" value="UniProtKB-UniRule"/>
</dbReference>
<dbReference type="FunCoup" id="A0A0V0QUH9">
    <property type="interactions" value="22"/>
</dbReference>
<evidence type="ECO:0000313" key="4">
    <source>
        <dbReference type="Proteomes" id="UP000054937"/>
    </source>
</evidence>
<dbReference type="FunFam" id="1.10.1820.10:FF:000012">
    <property type="entry name" value="Casein kinase II subunit beta"/>
    <property type="match status" value="1"/>
</dbReference>
<dbReference type="Gene3D" id="2.20.25.20">
    <property type="match status" value="1"/>
</dbReference>
<dbReference type="EMBL" id="LDAU01000105">
    <property type="protein sequence ID" value="KRX05632.1"/>
    <property type="molecule type" value="Genomic_DNA"/>
</dbReference>
<evidence type="ECO:0000256" key="2">
    <source>
        <dbReference type="RuleBase" id="RU361268"/>
    </source>
</evidence>
<dbReference type="InterPro" id="IPR016149">
    <property type="entry name" value="Casein_kin_II_reg-sub_N"/>
</dbReference>
<comment type="caution">
    <text evidence="3">The sequence shown here is derived from an EMBL/GenBank/DDBJ whole genome shotgun (WGS) entry which is preliminary data.</text>
</comment>
<dbReference type="SUPFAM" id="SSF57798">
    <property type="entry name" value="Casein kinase II beta subunit"/>
    <property type="match status" value="1"/>
</dbReference>
<sequence length="240" mass="27961">MSEESVSNSDQGGWINWFCSLEDHQFLCEVDEEYIRDNFNLYGIKQKFNHYNEALEMILSPEAPDDNDLEDERFLEIYQEATDVYGIIHSRFITSPKGLAIMREKYLQGKFGVCPRVLCERVSVLPVGMSEELRTSRVKVFCPRCEDVYIPKKKCPDVDGAYFGCSFPQILLMTFPELVTPRGLSTYVPRIYGFRIYKKKGSRFAEDKENDNEKQIEITHYSEDLLKKIRGKVEKKGMNQ</sequence>
<organism evidence="3 4">
    <name type="scientific">Pseudocohnilembus persalinus</name>
    <name type="common">Ciliate</name>
    <dbReference type="NCBI Taxonomy" id="266149"/>
    <lineage>
        <taxon>Eukaryota</taxon>
        <taxon>Sar</taxon>
        <taxon>Alveolata</taxon>
        <taxon>Ciliophora</taxon>
        <taxon>Intramacronucleata</taxon>
        <taxon>Oligohymenophorea</taxon>
        <taxon>Scuticociliatia</taxon>
        <taxon>Philasterida</taxon>
        <taxon>Pseudocohnilembidae</taxon>
        <taxon>Pseudocohnilembus</taxon>
    </lineage>
</organism>
<accession>A0A0V0QUH9</accession>
<protein>
    <recommendedName>
        <fullName evidence="2">Casein kinase II subunit beta</fullName>
        <shortName evidence="2">CK II beta</shortName>
    </recommendedName>
</protein>
<dbReference type="InParanoid" id="A0A0V0QUH9"/>
<dbReference type="PROSITE" id="PS01101">
    <property type="entry name" value="CK2_BETA"/>
    <property type="match status" value="1"/>
</dbReference>
<comment type="subunit">
    <text evidence="2">Tetramer of two alpha and two beta subunits.</text>
</comment>
<dbReference type="GO" id="GO:0016301">
    <property type="term" value="F:kinase activity"/>
    <property type="evidence" value="ECO:0007669"/>
    <property type="project" value="UniProtKB-KW"/>
</dbReference>
<dbReference type="Gene3D" id="1.10.1820.10">
    <property type="entry name" value="protein kinase ck2 holoenzyme, chain C, domain 1"/>
    <property type="match status" value="1"/>
</dbReference>
<dbReference type="InterPro" id="IPR000704">
    <property type="entry name" value="Casein_kinase_II_reg-sub"/>
</dbReference>
<dbReference type="SMART" id="SM01085">
    <property type="entry name" value="CK_II_beta"/>
    <property type="match status" value="1"/>
</dbReference>
<name>A0A0V0QUH9_PSEPJ</name>